<comment type="caution">
    <text evidence="1">The sequence shown here is derived from an EMBL/GenBank/DDBJ whole genome shotgun (WGS) entry which is preliminary data.</text>
</comment>
<keyword evidence="2" id="KW-1185">Reference proteome</keyword>
<gene>
    <name evidence="1" type="ORF">Pint_16985</name>
</gene>
<reference evidence="2" key="1">
    <citation type="journal article" date="2023" name="G3 (Bethesda)">
        <title>Genome assembly and association tests identify interacting loci associated with vigor, precocity, and sex in interspecific pistachio rootstocks.</title>
        <authorList>
            <person name="Palmer W."/>
            <person name="Jacygrad E."/>
            <person name="Sagayaradj S."/>
            <person name="Cavanaugh K."/>
            <person name="Han R."/>
            <person name="Bertier L."/>
            <person name="Beede B."/>
            <person name="Kafkas S."/>
            <person name="Golino D."/>
            <person name="Preece J."/>
            <person name="Michelmore R."/>
        </authorList>
    </citation>
    <scope>NUCLEOTIDE SEQUENCE [LARGE SCALE GENOMIC DNA]</scope>
</reference>
<organism evidence="1 2">
    <name type="scientific">Pistacia integerrima</name>
    <dbReference type="NCBI Taxonomy" id="434235"/>
    <lineage>
        <taxon>Eukaryota</taxon>
        <taxon>Viridiplantae</taxon>
        <taxon>Streptophyta</taxon>
        <taxon>Embryophyta</taxon>
        <taxon>Tracheophyta</taxon>
        <taxon>Spermatophyta</taxon>
        <taxon>Magnoliopsida</taxon>
        <taxon>eudicotyledons</taxon>
        <taxon>Gunneridae</taxon>
        <taxon>Pentapetalae</taxon>
        <taxon>rosids</taxon>
        <taxon>malvids</taxon>
        <taxon>Sapindales</taxon>
        <taxon>Anacardiaceae</taxon>
        <taxon>Pistacia</taxon>
    </lineage>
</organism>
<protein>
    <submittedName>
        <fullName evidence="1">Uncharacterized protein</fullName>
    </submittedName>
</protein>
<proteinExistence type="predicted"/>
<accession>A0ACC0Z8P5</accession>
<dbReference type="EMBL" id="CM047737">
    <property type="protein sequence ID" value="KAJ0047789.1"/>
    <property type="molecule type" value="Genomic_DNA"/>
</dbReference>
<sequence length="320" mass="36539">MIREFLSKVDWNQLASMYVEGCSGGDEAQTPFQCLARYQRSLNASILKGEWTEDEDEQLCLAVEVFDGRKRLHPMRQRVGRWTPDEDKRLTAAAILFGPKNWKKMAQFVPGRTQVQCRERWVNSLDPSVNRGEWTEEEDLMLEAALEEHGFSWSKVAAALPRRTDNQCWRRWKYLHPDEVPVLQARRKMQKAAPISSFVDRERERPALGLNDFVPLALTSSASELGDRPLKLPPKKKLCMKLGKVRNGGENISLESIRELSSRSYPEHLLEASDGEDGTLACFLRNELKKRKLKAPEAGSSSESLLLSKSVDQHSSDRKQ</sequence>
<evidence type="ECO:0000313" key="2">
    <source>
        <dbReference type="Proteomes" id="UP001163603"/>
    </source>
</evidence>
<dbReference type="Proteomes" id="UP001163603">
    <property type="component" value="Chromosome 2"/>
</dbReference>
<name>A0ACC0Z8P5_9ROSI</name>
<evidence type="ECO:0000313" key="1">
    <source>
        <dbReference type="EMBL" id="KAJ0047789.1"/>
    </source>
</evidence>